<dbReference type="AlphaFoldDB" id="G0NWV2"/>
<keyword evidence="3" id="KW-1185">Reference proteome</keyword>
<evidence type="ECO:0008006" key="4">
    <source>
        <dbReference type="Google" id="ProtNLM"/>
    </source>
</evidence>
<reference evidence="3" key="1">
    <citation type="submission" date="2011-07" db="EMBL/GenBank/DDBJ databases">
        <authorList>
            <consortium name="Caenorhabditis brenneri Sequencing and Analysis Consortium"/>
            <person name="Wilson R.K."/>
        </authorList>
    </citation>
    <scope>NUCLEOTIDE SEQUENCE [LARGE SCALE GENOMIC DNA]</scope>
    <source>
        <strain evidence="3">PB2801</strain>
    </source>
</reference>
<proteinExistence type="predicted"/>
<feature type="chain" id="PRO_5003406419" description="Secreted protein" evidence="1">
    <location>
        <begin position="32"/>
        <end position="89"/>
    </location>
</feature>
<gene>
    <name evidence="2" type="ORF">CAEBREN_32573</name>
</gene>
<dbReference type="EMBL" id="GL379966">
    <property type="protein sequence ID" value="EGT39269.1"/>
    <property type="molecule type" value="Genomic_DNA"/>
</dbReference>
<dbReference type="InParanoid" id="G0NWV2"/>
<feature type="signal peptide" evidence="1">
    <location>
        <begin position="1"/>
        <end position="31"/>
    </location>
</feature>
<name>G0NWV2_CAEBE</name>
<keyword evidence="1" id="KW-0732">Signal</keyword>
<organism evidence="3">
    <name type="scientific">Caenorhabditis brenneri</name>
    <name type="common">Nematode worm</name>
    <dbReference type="NCBI Taxonomy" id="135651"/>
    <lineage>
        <taxon>Eukaryota</taxon>
        <taxon>Metazoa</taxon>
        <taxon>Ecdysozoa</taxon>
        <taxon>Nematoda</taxon>
        <taxon>Chromadorea</taxon>
        <taxon>Rhabditida</taxon>
        <taxon>Rhabditina</taxon>
        <taxon>Rhabditomorpha</taxon>
        <taxon>Rhabditoidea</taxon>
        <taxon>Rhabditidae</taxon>
        <taxon>Peloderinae</taxon>
        <taxon>Caenorhabditis</taxon>
    </lineage>
</organism>
<protein>
    <recommendedName>
        <fullName evidence="4">Secreted protein</fullName>
    </recommendedName>
</protein>
<accession>G0NWV2</accession>
<sequence length="89" mass="10390">MPSYFLPHLPNCSSFSLLFLIFLHIFVDFSTRSICQLSPPHHHYTPSPSFLRAKINWPHFINLGAPPIFSLRTHPPRSIPFNQSFFPER</sequence>
<evidence type="ECO:0000256" key="1">
    <source>
        <dbReference type="SAM" id="SignalP"/>
    </source>
</evidence>
<evidence type="ECO:0000313" key="2">
    <source>
        <dbReference type="EMBL" id="EGT39269.1"/>
    </source>
</evidence>
<dbReference type="HOGENOM" id="CLU_2456760_0_0_1"/>
<evidence type="ECO:0000313" key="3">
    <source>
        <dbReference type="Proteomes" id="UP000008068"/>
    </source>
</evidence>
<dbReference type="Proteomes" id="UP000008068">
    <property type="component" value="Unassembled WGS sequence"/>
</dbReference>